<comment type="caution">
    <text evidence="1">The sequence shown here is derived from an EMBL/GenBank/DDBJ whole genome shotgun (WGS) entry which is preliminary data.</text>
</comment>
<dbReference type="EMBL" id="BMLP01000005">
    <property type="protein sequence ID" value="GGO35021.1"/>
    <property type="molecule type" value="Genomic_DNA"/>
</dbReference>
<accession>A0A917YKP2</accession>
<sequence>MIVFPAEYDARKEAIFAALAQAEGQARRLRVIPLSFRDWPETSARVEAALVRAKRQPKGAVSRWLKRQLIRGQYNWSRRHFGQNPNQIAVAWNGLTGSRMAFIQGAKDAGAPTLYAELAPLPGRITLDPTGVNAEGSVPQDPEVFRAYAATVETGDWRQIAAGLSARASRRADVGQGGGSLPETPFLFCPLQVPDDSQVTLFSGWCGGMAGFLAALQQAARHLPEGWHLRLKEHPSAKQSLAPLIGPLLADGRVVLDNATDSFAQVAASQGVVTLNSSMGLQAFFHDKPVITLGRAFFNLVGLVHHAESQQGLNALFAAPEALSYDAALRAAFLTWLDREYYVRFDWPGGTADTDAFRARLTAARMRR</sequence>
<dbReference type="OrthoDB" id="9794206at2"/>
<dbReference type="InterPro" id="IPR007833">
    <property type="entry name" value="Capsule_polysaccharide_synth"/>
</dbReference>
<organism evidence="1 2">
    <name type="scientific">Gemmobacter aquaticus</name>
    <dbReference type="NCBI Taxonomy" id="490185"/>
    <lineage>
        <taxon>Bacteria</taxon>
        <taxon>Pseudomonadati</taxon>
        <taxon>Pseudomonadota</taxon>
        <taxon>Alphaproteobacteria</taxon>
        <taxon>Rhodobacterales</taxon>
        <taxon>Paracoccaceae</taxon>
        <taxon>Gemmobacter</taxon>
    </lineage>
</organism>
<evidence type="ECO:0008006" key="3">
    <source>
        <dbReference type="Google" id="ProtNLM"/>
    </source>
</evidence>
<dbReference type="GO" id="GO:0000271">
    <property type="term" value="P:polysaccharide biosynthetic process"/>
    <property type="evidence" value="ECO:0007669"/>
    <property type="project" value="InterPro"/>
</dbReference>
<evidence type="ECO:0000313" key="1">
    <source>
        <dbReference type="EMBL" id="GGO35021.1"/>
    </source>
</evidence>
<dbReference type="Proteomes" id="UP000598196">
    <property type="component" value="Unassembled WGS sequence"/>
</dbReference>
<dbReference type="AlphaFoldDB" id="A0A917YKP2"/>
<reference evidence="1 2" key="1">
    <citation type="journal article" date="2014" name="Int. J. Syst. Evol. Microbiol.">
        <title>Complete genome sequence of Corynebacterium casei LMG S-19264T (=DSM 44701T), isolated from a smear-ripened cheese.</title>
        <authorList>
            <consortium name="US DOE Joint Genome Institute (JGI-PGF)"/>
            <person name="Walter F."/>
            <person name="Albersmeier A."/>
            <person name="Kalinowski J."/>
            <person name="Ruckert C."/>
        </authorList>
    </citation>
    <scope>NUCLEOTIDE SEQUENCE [LARGE SCALE GENOMIC DNA]</scope>
    <source>
        <strain evidence="1 2">CGMCC 1.7029</strain>
    </source>
</reference>
<gene>
    <name evidence="1" type="ORF">GCM10010991_26610</name>
</gene>
<dbReference type="RefSeq" id="WP_146287483.1">
    <property type="nucleotide sequence ID" value="NZ_BMLP01000005.1"/>
</dbReference>
<name>A0A917YKP2_9RHOB</name>
<proteinExistence type="predicted"/>
<dbReference type="GO" id="GO:0015774">
    <property type="term" value="P:polysaccharide transport"/>
    <property type="evidence" value="ECO:0007669"/>
    <property type="project" value="InterPro"/>
</dbReference>
<keyword evidence="2" id="KW-1185">Reference proteome</keyword>
<protein>
    <recommendedName>
        <fullName evidence="3">Capsular polysaccharide export protein</fullName>
    </recommendedName>
</protein>
<evidence type="ECO:0000313" key="2">
    <source>
        <dbReference type="Proteomes" id="UP000598196"/>
    </source>
</evidence>
<dbReference type="Pfam" id="PF05159">
    <property type="entry name" value="Capsule_synth"/>
    <property type="match status" value="1"/>
</dbReference>